<gene>
    <name evidence="2" type="ORF">SI8410_10014301</name>
</gene>
<name>A0A7I8L0R9_SPIIN</name>
<reference evidence="2" key="1">
    <citation type="submission" date="2020-02" db="EMBL/GenBank/DDBJ databases">
        <authorList>
            <person name="Scholz U."/>
            <person name="Mascher M."/>
            <person name="Fiebig A."/>
        </authorList>
    </citation>
    <scope>NUCLEOTIDE SEQUENCE</scope>
</reference>
<dbReference type="EMBL" id="LR746273">
    <property type="protein sequence ID" value="CAA7403623.1"/>
    <property type="molecule type" value="Genomic_DNA"/>
</dbReference>
<evidence type="ECO:0000313" key="2">
    <source>
        <dbReference type="EMBL" id="CAA7403623.1"/>
    </source>
</evidence>
<feature type="compositionally biased region" description="Pro residues" evidence="1">
    <location>
        <begin position="1"/>
        <end position="12"/>
    </location>
</feature>
<proteinExistence type="predicted"/>
<protein>
    <submittedName>
        <fullName evidence="2">Uncharacterized protein</fullName>
    </submittedName>
</protein>
<organism evidence="2 3">
    <name type="scientific">Spirodela intermedia</name>
    <name type="common">Intermediate duckweed</name>
    <dbReference type="NCBI Taxonomy" id="51605"/>
    <lineage>
        <taxon>Eukaryota</taxon>
        <taxon>Viridiplantae</taxon>
        <taxon>Streptophyta</taxon>
        <taxon>Embryophyta</taxon>
        <taxon>Tracheophyta</taxon>
        <taxon>Spermatophyta</taxon>
        <taxon>Magnoliopsida</taxon>
        <taxon>Liliopsida</taxon>
        <taxon>Araceae</taxon>
        <taxon>Lemnoideae</taxon>
        <taxon>Spirodela</taxon>
    </lineage>
</organism>
<sequence>MSNFPLPSPFVPLPSSAFPHRLSPLP</sequence>
<feature type="region of interest" description="Disordered" evidence="1">
    <location>
        <begin position="1"/>
        <end position="26"/>
    </location>
</feature>
<dbReference type="AlphaFoldDB" id="A0A7I8L0R9"/>
<accession>A0A7I8L0R9</accession>
<evidence type="ECO:0000256" key="1">
    <source>
        <dbReference type="SAM" id="MobiDB-lite"/>
    </source>
</evidence>
<evidence type="ECO:0000313" key="3">
    <source>
        <dbReference type="Proteomes" id="UP000663760"/>
    </source>
</evidence>
<dbReference type="Proteomes" id="UP000663760">
    <property type="component" value="Chromosome 10"/>
</dbReference>
<keyword evidence="3" id="KW-1185">Reference proteome</keyword>